<organism evidence="9 10">
    <name type="scientific">Caenispirillum bisanense</name>
    <dbReference type="NCBI Taxonomy" id="414052"/>
    <lineage>
        <taxon>Bacteria</taxon>
        <taxon>Pseudomonadati</taxon>
        <taxon>Pseudomonadota</taxon>
        <taxon>Alphaproteobacteria</taxon>
        <taxon>Rhodospirillales</taxon>
        <taxon>Novispirillaceae</taxon>
        <taxon>Caenispirillum</taxon>
    </lineage>
</organism>
<sequence>MTQDTDWEALYRETRHRIGNTMQMLLSLLRLQMRKETPDARDALARLEVRMSAAAAAYALARVVGEDGVTLVVDFAAYIGDMSEEARRQTEPDMAPEVTLDLVPAEIPLDQAIPAGVAITEVLMNAVQHGGPPIHVRMEALAEAGVWRVAIRDGGTGVPEAGGRGDGLGLRIAESLMRQVKGRLATDGGTVTLEWPAR</sequence>
<dbReference type="Gene3D" id="3.30.565.10">
    <property type="entry name" value="Histidine kinase-like ATPase, C-terminal domain"/>
    <property type="match status" value="1"/>
</dbReference>
<dbReference type="PANTHER" id="PTHR41523:SF7">
    <property type="entry name" value="HISTIDINE KINASE"/>
    <property type="match status" value="1"/>
</dbReference>
<dbReference type="InterPro" id="IPR011495">
    <property type="entry name" value="Sig_transdc_His_kin_sub2_dim/P"/>
</dbReference>
<dbReference type="EMBL" id="OCNJ01000015">
    <property type="protein sequence ID" value="SOE01018.1"/>
    <property type="molecule type" value="Genomic_DNA"/>
</dbReference>
<evidence type="ECO:0000256" key="1">
    <source>
        <dbReference type="ARBA" id="ARBA00000085"/>
    </source>
</evidence>
<keyword evidence="3" id="KW-0597">Phosphoprotein</keyword>
<dbReference type="Proteomes" id="UP000219621">
    <property type="component" value="Unassembled WGS sequence"/>
</dbReference>
<dbReference type="InterPro" id="IPR003594">
    <property type="entry name" value="HATPase_dom"/>
</dbReference>
<name>A0A286GZQ0_9PROT</name>
<dbReference type="EC" id="2.7.13.3" evidence="2"/>
<evidence type="ECO:0000313" key="9">
    <source>
        <dbReference type="EMBL" id="SOE01018.1"/>
    </source>
</evidence>
<dbReference type="PANTHER" id="PTHR41523">
    <property type="entry name" value="TWO-COMPONENT SYSTEM SENSOR PROTEIN"/>
    <property type="match status" value="1"/>
</dbReference>
<comment type="catalytic activity">
    <reaction evidence="1">
        <text>ATP + protein L-histidine = ADP + protein N-phospho-L-histidine.</text>
        <dbReference type="EC" id="2.7.13.3"/>
    </reaction>
</comment>
<dbReference type="InterPro" id="IPR036890">
    <property type="entry name" value="HATPase_C_sf"/>
</dbReference>
<evidence type="ECO:0000256" key="6">
    <source>
        <dbReference type="ARBA" id="ARBA00022777"/>
    </source>
</evidence>
<evidence type="ECO:0000256" key="4">
    <source>
        <dbReference type="ARBA" id="ARBA00022679"/>
    </source>
</evidence>
<dbReference type="AlphaFoldDB" id="A0A286GZQ0"/>
<dbReference type="GO" id="GO:0005524">
    <property type="term" value="F:ATP binding"/>
    <property type="evidence" value="ECO:0007669"/>
    <property type="project" value="UniProtKB-KW"/>
</dbReference>
<evidence type="ECO:0000256" key="2">
    <source>
        <dbReference type="ARBA" id="ARBA00012438"/>
    </source>
</evidence>
<dbReference type="OrthoDB" id="7991996at2"/>
<evidence type="ECO:0000259" key="8">
    <source>
        <dbReference type="SMART" id="SM00387"/>
    </source>
</evidence>
<dbReference type="Pfam" id="PF13581">
    <property type="entry name" value="HATPase_c_2"/>
    <property type="match status" value="1"/>
</dbReference>
<feature type="domain" description="Histidine kinase/HSP90-like ATPase" evidence="8">
    <location>
        <begin position="110"/>
        <end position="198"/>
    </location>
</feature>
<keyword evidence="5" id="KW-0547">Nucleotide-binding</keyword>
<protein>
    <recommendedName>
        <fullName evidence="2">histidine kinase</fullName>
        <ecNumber evidence="2">2.7.13.3</ecNumber>
    </recommendedName>
</protein>
<evidence type="ECO:0000313" key="10">
    <source>
        <dbReference type="Proteomes" id="UP000219621"/>
    </source>
</evidence>
<evidence type="ECO:0000256" key="7">
    <source>
        <dbReference type="ARBA" id="ARBA00022840"/>
    </source>
</evidence>
<dbReference type="GO" id="GO:0004673">
    <property type="term" value="F:protein histidine kinase activity"/>
    <property type="evidence" value="ECO:0007669"/>
    <property type="project" value="UniProtKB-EC"/>
</dbReference>
<evidence type="ECO:0000256" key="3">
    <source>
        <dbReference type="ARBA" id="ARBA00022553"/>
    </source>
</evidence>
<gene>
    <name evidence="9" type="ORF">SAMN05421508_11558</name>
</gene>
<accession>A0A286GZQ0</accession>
<dbReference type="SUPFAM" id="SSF55874">
    <property type="entry name" value="ATPase domain of HSP90 chaperone/DNA topoisomerase II/histidine kinase"/>
    <property type="match status" value="1"/>
</dbReference>
<keyword evidence="6 9" id="KW-0418">Kinase</keyword>
<keyword evidence="10" id="KW-1185">Reference proteome</keyword>
<dbReference type="RefSeq" id="WP_097281468.1">
    <property type="nucleotide sequence ID" value="NZ_OCNJ01000015.1"/>
</dbReference>
<keyword evidence="4" id="KW-0808">Transferase</keyword>
<dbReference type="SMART" id="SM00387">
    <property type="entry name" value="HATPase_c"/>
    <property type="match status" value="1"/>
</dbReference>
<proteinExistence type="predicted"/>
<reference evidence="9 10" key="1">
    <citation type="submission" date="2017-09" db="EMBL/GenBank/DDBJ databases">
        <authorList>
            <person name="Ehlers B."/>
            <person name="Leendertz F.H."/>
        </authorList>
    </citation>
    <scope>NUCLEOTIDE SEQUENCE [LARGE SCALE GENOMIC DNA]</scope>
    <source>
        <strain evidence="9 10">USBA 140</strain>
    </source>
</reference>
<dbReference type="Pfam" id="PF07568">
    <property type="entry name" value="HisKA_2"/>
    <property type="match status" value="1"/>
</dbReference>
<keyword evidence="7" id="KW-0067">ATP-binding</keyword>
<evidence type="ECO:0000256" key="5">
    <source>
        <dbReference type="ARBA" id="ARBA00022741"/>
    </source>
</evidence>